<keyword evidence="4" id="KW-0067">ATP-binding</keyword>
<dbReference type="AlphaFoldDB" id="A0A4P6JS11"/>
<dbReference type="GO" id="GO:0004674">
    <property type="term" value="F:protein serine/threonine kinase activity"/>
    <property type="evidence" value="ECO:0007669"/>
    <property type="project" value="UniProtKB-KW"/>
</dbReference>
<keyword evidence="8" id="KW-1185">Reference proteome</keyword>
<evidence type="ECO:0000259" key="6">
    <source>
        <dbReference type="PROSITE" id="PS50011"/>
    </source>
</evidence>
<keyword evidence="5" id="KW-0812">Transmembrane</keyword>
<dbReference type="CDD" id="cd14014">
    <property type="entry name" value="STKc_PknB_like"/>
    <property type="match status" value="1"/>
</dbReference>
<dbReference type="SMART" id="SM00220">
    <property type="entry name" value="S_TKc"/>
    <property type="match status" value="1"/>
</dbReference>
<feature type="transmembrane region" description="Helical" evidence="5">
    <location>
        <begin position="400"/>
        <end position="422"/>
    </location>
</feature>
<dbReference type="OrthoDB" id="137093at2"/>
<sequence>MLSLEGKQLGNYDVIRRIRVGGMGAVYEGRQRTAFDRRVAIKVILGNYASDRDMRRRFAREARTIARLHHPHILPLIEFGDEHGILYLVMPYIDGGTLTGYLRHGLPELSEVSAIYQQLLDAVEYAHDEGLIHRDIKSSNVLLEMRRSGPPYVYLADFGLVRTIHQVQAGKQLPLDQVPGTPHYMAPEQTRGLITPQTDIYALGVLLYLLLTGELPYNDPDDIRVIQMHLHSPIPSPCDYDSSIPYELGEVVRKAMAKRLRERYQSVAELRQAFLSALNEPSAVWPNDADIIRPESPVQQFSSTATLPEDLPTLSQPTYYEVAPGVEQLVKPRTTDEPIQRTRRNTEEIAPEPLSYIYKAQQPLQRPPAQSKPKPWPLLLTGAVPLILLILLLMPRVLGISFFPAGFPLFGTAPLATVRIIAQSQAVQKNYVLTASSAVHEPDPRTHTIPDRLLHSTASDSTVIRTTGSRSIAPTTAHGIILFTNDNDQAANFPAQFVLTSNSGVQVQLTQAIEVPPNQDGQAGRLLAPAQAIKAGAAGNIAAHALDGNCCKHGISAQNLDPFSGGMDTQVVHLVSQADLDAAQRMLSPRLKQQIAQQLQEQLSSSETLAGQPDYQITSLPSSPVGTQTDQIQVMVTVSGTVPAYNRNVVAKLTADLLTKQAAQSLGPAYQLQGTPTITGQPQAQPGPKGATYLSVSVRATWIYMHSAQQLQDWSQSIKGATPDAARAYLKAQAGVADVEIHLPFGTDHLPATVDEIKIVLGNK</sequence>
<dbReference type="PANTHER" id="PTHR43289">
    <property type="entry name" value="MITOGEN-ACTIVATED PROTEIN KINASE KINASE KINASE 20-RELATED"/>
    <property type="match status" value="1"/>
</dbReference>
<protein>
    <submittedName>
        <fullName evidence="7">Serine/threonine protein kinase</fullName>
    </submittedName>
</protein>
<dbReference type="SUPFAM" id="SSF56112">
    <property type="entry name" value="Protein kinase-like (PK-like)"/>
    <property type="match status" value="1"/>
</dbReference>
<dbReference type="Pfam" id="PF00069">
    <property type="entry name" value="Pkinase"/>
    <property type="match status" value="1"/>
</dbReference>
<dbReference type="KEGG" id="kbs:EPA93_20045"/>
<dbReference type="RefSeq" id="WP_129889217.1">
    <property type="nucleotide sequence ID" value="NZ_CP035758.1"/>
</dbReference>
<dbReference type="InterPro" id="IPR011009">
    <property type="entry name" value="Kinase-like_dom_sf"/>
</dbReference>
<dbReference type="PROSITE" id="PS50011">
    <property type="entry name" value="PROTEIN_KINASE_DOM"/>
    <property type="match status" value="1"/>
</dbReference>
<dbReference type="Gene3D" id="3.30.200.20">
    <property type="entry name" value="Phosphorylase Kinase, domain 1"/>
    <property type="match status" value="1"/>
</dbReference>
<accession>A0A4P6JS11</accession>
<name>A0A4P6JS11_KTERU</name>
<evidence type="ECO:0000256" key="2">
    <source>
        <dbReference type="ARBA" id="ARBA00022741"/>
    </source>
</evidence>
<dbReference type="PROSITE" id="PS00108">
    <property type="entry name" value="PROTEIN_KINASE_ST"/>
    <property type="match status" value="1"/>
</dbReference>
<dbReference type="InterPro" id="IPR008271">
    <property type="entry name" value="Ser/Thr_kinase_AS"/>
</dbReference>
<evidence type="ECO:0000256" key="1">
    <source>
        <dbReference type="ARBA" id="ARBA00022679"/>
    </source>
</evidence>
<dbReference type="GO" id="GO:0005524">
    <property type="term" value="F:ATP binding"/>
    <property type="evidence" value="ECO:0007669"/>
    <property type="project" value="UniProtKB-KW"/>
</dbReference>
<evidence type="ECO:0000313" key="7">
    <source>
        <dbReference type="EMBL" id="QBD78164.1"/>
    </source>
</evidence>
<feature type="transmembrane region" description="Helical" evidence="5">
    <location>
        <begin position="376"/>
        <end position="394"/>
    </location>
</feature>
<evidence type="ECO:0000256" key="4">
    <source>
        <dbReference type="ARBA" id="ARBA00022840"/>
    </source>
</evidence>
<gene>
    <name evidence="7" type="ORF">EPA93_20045</name>
</gene>
<feature type="domain" description="Protein kinase" evidence="6">
    <location>
        <begin position="12"/>
        <end position="275"/>
    </location>
</feature>
<evidence type="ECO:0000256" key="5">
    <source>
        <dbReference type="SAM" id="Phobius"/>
    </source>
</evidence>
<dbReference type="Gene3D" id="1.10.510.10">
    <property type="entry name" value="Transferase(Phosphotransferase) domain 1"/>
    <property type="match status" value="1"/>
</dbReference>
<keyword evidence="5" id="KW-1133">Transmembrane helix</keyword>
<reference evidence="7 8" key="1">
    <citation type="submission" date="2019-01" db="EMBL/GenBank/DDBJ databases">
        <title>Ktedonosporobacter rubrisoli SCAWS-G2.</title>
        <authorList>
            <person name="Huang Y."/>
            <person name="Yan B."/>
        </authorList>
    </citation>
    <scope>NUCLEOTIDE SEQUENCE [LARGE SCALE GENOMIC DNA]</scope>
    <source>
        <strain evidence="7 8">SCAWS-G2</strain>
    </source>
</reference>
<dbReference type="EMBL" id="CP035758">
    <property type="protein sequence ID" value="QBD78164.1"/>
    <property type="molecule type" value="Genomic_DNA"/>
</dbReference>
<evidence type="ECO:0000313" key="8">
    <source>
        <dbReference type="Proteomes" id="UP000290365"/>
    </source>
</evidence>
<keyword evidence="2" id="KW-0547">Nucleotide-binding</keyword>
<keyword evidence="3 7" id="KW-0418">Kinase</keyword>
<keyword evidence="5" id="KW-0472">Membrane</keyword>
<keyword evidence="1" id="KW-0808">Transferase</keyword>
<evidence type="ECO:0000256" key="3">
    <source>
        <dbReference type="ARBA" id="ARBA00022777"/>
    </source>
</evidence>
<proteinExistence type="predicted"/>
<dbReference type="Proteomes" id="UP000290365">
    <property type="component" value="Chromosome"/>
</dbReference>
<organism evidence="7 8">
    <name type="scientific">Ktedonosporobacter rubrisoli</name>
    <dbReference type="NCBI Taxonomy" id="2509675"/>
    <lineage>
        <taxon>Bacteria</taxon>
        <taxon>Bacillati</taxon>
        <taxon>Chloroflexota</taxon>
        <taxon>Ktedonobacteria</taxon>
        <taxon>Ktedonobacterales</taxon>
        <taxon>Ktedonosporobacteraceae</taxon>
        <taxon>Ktedonosporobacter</taxon>
    </lineage>
</organism>
<keyword evidence="7" id="KW-0723">Serine/threonine-protein kinase</keyword>
<dbReference type="PANTHER" id="PTHR43289:SF34">
    <property type="entry name" value="SERINE_THREONINE-PROTEIN KINASE YBDM-RELATED"/>
    <property type="match status" value="1"/>
</dbReference>
<dbReference type="InterPro" id="IPR000719">
    <property type="entry name" value="Prot_kinase_dom"/>
</dbReference>